<evidence type="ECO:0000256" key="1">
    <source>
        <dbReference type="SAM" id="MobiDB-lite"/>
    </source>
</evidence>
<name>A0A392MWS4_9FABA</name>
<dbReference type="EMBL" id="LXQA010021631">
    <property type="protein sequence ID" value="MCH91996.1"/>
    <property type="molecule type" value="Genomic_DNA"/>
</dbReference>
<feature type="compositionally biased region" description="Low complexity" evidence="1">
    <location>
        <begin position="10"/>
        <end position="20"/>
    </location>
</feature>
<dbReference type="GO" id="GO:0005643">
    <property type="term" value="C:nuclear pore"/>
    <property type="evidence" value="ECO:0007669"/>
    <property type="project" value="InterPro"/>
</dbReference>
<dbReference type="PANTHER" id="PTHR31344">
    <property type="entry name" value="NUCLEAR PORE COMPLEX PROTEIN NUP205"/>
    <property type="match status" value="1"/>
</dbReference>
<feature type="non-terminal residue" evidence="2">
    <location>
        <position position="1"/>
    </location>
</feature>
<sequence>LRESVDDIPSDPISDPISDPKLLPIPPGKSSFGAGAHLKTAVGNWSRWLTDLFGMGDDDSLNDKDNDYIDNNDGNASFKAFHLLNALSDLLKRWTRSKLEIKAGDESSTAFDSCAVLIL</sequence>
<keyword evidence="3" id="KW-1185">Reference proteome</keyword>
<dbReference type="AlphaFoldDB" id="A0A392MWS4"/>
<gene>
    <name evidence="2" type="ORF">A2U01_0012928</name>
</gene>
<dbReference type="InterPro" id="IPR021827">
    <property type="entry name" value="Nup186/Nup192/Nup205"/>
</dbReference>
<evidence type="ECO:0000313" key="3">
    <source>
        <dbReference type="Proteomes" id="UP000265520"/>
    </source>
</evidence>
<reference evidence="2 3" key="1">
    <citation type="journal article" date="2018" name="Front. Plant Sci.">
        <title>Red Clover (Trifolium pratense) and Zigzag Clover (T. medium) - A Picture of Genomic Similarities and Differences.</title>
        <authorList>
            <person name="Dluhosova J."/>
            <person name="Istvanek J."/>
            <person name="Nedelnik J."/>
            <person name="Repkova J."/>
        </authorList>
    </citation>
    <scope>NUCLEOTIDE SEQUENCE [LARGE SCALE GENOMIC DNA]</scope>
    <source>
        <strain evidence="3">cv. 10/8</strain>
        <tissue evidence="2">Leaf</tissue>
    </source>
</reference>
<organism evidence="2 3">
    <name type="scientific">Trifolium medium</name>
    <dbReference type="NCBI Taxonomy" id="97028"/>
    <lineage>
        <taxon>Eukaryota</taxon>
        <taxon>Viridiplantae</taxon>
        <taxon>Streptophyta</taxon>
        <taxon>Embryophyta</taxon>
        <taxon>Tracheophyta</taxon>
        <taxon>Spermatophyta</taxon>
        <taxon>Magnoliopsida</taxon>
        <taxon>eudicotyledons</taxon>
        <taxon>Gunneridae</taxon>
        <taxon>Pentapetalae</taxon>
        <taxon>rosids</taxon>
        <taxon>fabids</taxon>
        <taxon>Fabales</taxon>
        <taxon>Fabaceae</taxon>
        <taxon>Papilionoideae</taxon>
        <taxon>50 kb inversion clade</taxon>
        <taxon>NPAAA clade</taxon>
        <taxon>Hologalegina</taxon>
        <taxon>IRL clade</taxon>
        <taxon>Trifolieae</taxon>
        <taxon>Trifolium</taxon>
    </lineage>
</organism>
<evidence type="ECO:0000313" key="2">
    <source>
        <dbReference type="EMBL" id="MCH91996.1"/>
    </source>
</evidence>
<dbReference type="Proteomes" id="UP000265520">
    <property type="component" value="Unassembled WGS sequence"/>
</dbReference>
<proteinExistence type="predicted"/>
<accession>A0A392MWS4</accession>
<protein>
    <submittedName>
        <fullName evidence="2">Uncharacterized protein</fullName>
    </submittedName>
</protein>
<comment type="caution">
    <text evidence="2">The sequence shown here is derived from an EMBL/GenBank/DDBJ whole genome shotgun (WGS) entry which is preliminary data.</text>
</comment>
<feature type="region of interest" description="Disordered" evidence="1">
    <location>
        <begin position="1"/>
        <end position="26"/>
    </location>
</feature>
<dbReference type="PANTHER" id="PTHR31344:SF15">
    <property type="entry name" value="EEIG1_EHBP1 PROTEIN AMINO-TERMINAL DOMAIN PROTEIN"/>
    <property type="match status" value="1"/>
</dbReference>